<proteinExistence type="predicted"/>
<accession>A0A0R3XC06</accession>
<dbReference type="PANTHER" id="PTHR11005">
    <property type="entry name" value="LYSOSOMAL ACID LIPASE-RELATED"/>
    <property type="match status" value="1"/>
</dbReference>
<name>A0A0R3XC06_HYDTA</name>
<evidence type="ECO:0000313" key="3">
    <source>
        <dbReference type="WBParaSite" id="TTAC_0001108301-mRNA-1"/>
    </source>
</evidence>
<dbReference type="WBParaSite" id="TTAC_0001108301-mRNA-1">
    <property type="protein sequence ID" value="TTAC_0001108301-mRNA-1"/>
    <property type="gene ID" value="TTAC_0001108301"/>
</dbReference>
<reference evidence="1 2" key="2">
    <citation type="submission" date="2018-11" db="EMBL/GenBank/DDBJ databases">
        <authorList>
            <consortium name="Pathogen Informatics"/>
        </authorList>
    </citation>
    <scope>NUCLEOTIDE SEQUENCE [LARGE SCALE GENOMIC DNA]</scope>
</reference>
<dbReference type="STRING" id="6205.A0A0R3XC06"/>
<evidence type="ECO:0000313" key="1">
    <source>
        <dbReference type="EMBL" id="VDM36046.1"/>
    </source>
</evidence>
<organism evidence="3">
    <name type="scientific">Hydatigena taeniaeformis</name>
    <name type="common">Feline tapeworm</name>
    <name type="synonym">Taenia taeniaeformis</name>
    <dbReference type="NCBI Taxonomy" id="6205"/>
    <lineage>
        <taxon>Eukaryota</taxon>
        <taxon>Metazoa</taxon>
        <taxon>Spiralia</taxon>
        <taxon>Lophotrochozoa</taxon>
        <taxon>Platyhelminthes</taxon>
        <taxon>Cestoda</taxon>
        <taxon>Eucestoda</taxon>
        <taxon>Cyclophyllidea</taxon>
        <taxon>Taeniidae</taxon>
        <taxon>Hydatigera</taxon>
    </lineage>
</organism>
<dbReference type="Proteomes" id="UP000274429">
    <property type="component" value="Unassembled WGS sequence"/>
</dbReference>
<gene>
    <name evidence="1" type="ORF">TTAC_LOCUS11066</name>
</gene>
<keyword evidence="2" id="KW-1185">Reference proteome</keyword>
<dbReference type="InterPro" id="IPR029058">
    <property type="entry name" value="AB_hydrolase_fold"/>
</dbReference>
<dbReference type="OrthoDB" id="9974421at2759"/>
<dbReference type="SUPFAM" id="SSF53474">
    <property type="entry name" value="alpha/beta-Hydrolases"/>
    <property type="match status" value="1"/>
</dbReference>
<evidence type="ECO:0000313" key="2">
    <source>
        <dbReference type="Proteomes" id="UP000274429"/>
    </source>
</evidence>
<reference evidence="3" key="1">
    <citation type="submission" date="2017-02" db="UniProtKB">
        <authorList>
            <consortium name="WormBaseParasite"/>
        </authorList>
    </citation>
    <scope>IDENTIFICATION</scope>
</reference>
<protein>
    <submittedName>
        <fullName evidence="3">Lipase</fullName>
    </submittedName>
</protein>
<sequence>MFDNTVQAMRQGRFQSLDFGSTENMVKYNQTVPPPYGLDTVGVPVTVYWGGQDWLAPPRDIGRILVELSRNRSSQIRDVYLSDYNHLDFVWGLDAAPRIYNDIITFFRRNQ</sequence>
<dbReference type="Gene3D" id="3.40.50.1820">
    <property type="entry name" value="alpha/beta hydrolase"/>
    <property type="match status" value="1"/>
</dbReference>
<dbReference type="AlphaFoldDB" id="A0A0R3XC06"/>
<dbReference type="EMBL" id="UYWX01022855">
    <property type="protein sequence ID" value="VDM36046.1"/>
    <property type="molecule type" value="Genomic_DNA"/>
</dbReference>